<evidence type="ECO:0000313" key="1">
    <source>
        <dbReference type="EMBL" id="KAL3266384.1"/>
    </source>
</evidence>
<protein>
    <recommendedName>
        <fullName evidence="3">MADF domain-containing protein</fullName>
    </recommendedName>
</protein>
<evidence type="ECO:0008006" key="3">
    <source>
        <dbReference type="Google" id="ProtNLM"/>
    </source>
</evidence>
<name>A0ABD2MJ68_9CUCU</name>
<accession>A0ABD2MJ68</accession>
<organism evidence="1 2">
    <name type="scientific">Cryptolaemus montrouzieri</name>
    <dbReference type="NCBI Taxonomy" id="559131"/>
    <lineage>
        <taxon>Eukaryota</taxon>
        <taxon>Metazoa</taxon>
        <taxon>Ecdysozoa</taxon>
        <taxon>Arthropoda</taxon>
        <taxon>Hexapoda</taxon>
        <taxon>Insecta</taxon>
        <taxon>Pterygota</taxon>
        <taxon>Neoptera</taxon>
        <taxon>Endopterygota</taxon>
        <taxon>Coleoptera</taxon>
        <taxon>Polyphaga</taxon>
        <taxon>Cucujiformia</taxon>
        <taxon>Coccinelloidea</taxon>
        <taxon>Coccinellidae</taxon>
        <taxon>Scymninae</taxon>
        <taxon>Scymnini</taxon>
        <taxon>Cryptolaemus</taxon>
    </lineage>
</organism>
<sequence>MTDLLAFLEKLSEVEWSDIYEMKSDVNQVWECFSNQYKKIFDESFPRIRVTPFVALRPFMQSPLYFVKKRYDLAVSHSRKEHFNNFILKSQNKSRAVWQIVNTLDGRNSSSINTMKQGNSNNLANEFNDYFYGITRTLTQNMSGKPNFECTHNKRNDKSFYVFDVSETEVINIVFIHQ</sequence>
<keyword evidence="2" id="KW-1185">Reference proteome</keyword>
<gene>
    <name evidence="1" type="ORF">HHI36_010561</name>
</gene>
<dbReference type="EMBL" id="JABFTP020000001">
    <property type="protein sequence ID" value="KAL3266384.1"/>
    <property type="molecule type" value="Genomic_DNA"/>
</dbReference>
<evidence type="ECO:0000313" key="2">
    <source>
        <dbReference type="Proteomes" id="UP001516400"/>
    </source>
</evidence>
<comment type="caution">
    <text evidence="1">The sequence shown here is derived from an EMBL/GenBank/DDBJ whole genome shotgun (WGS) entry which is preliminary data.</text>
</comment>
<reference evidence="1 2" key="1">
    <citation type="journal article" date="2021" name="BMC Biol.">
        <title>Horizontally acquired antibacterial genes associated with adaptive radiation of ladybird beetles.</title>
        <authorList>
            <person name="Li H.S."/>
            <person name="Tang X.F."/>
            <person name="Huang Y.H."/>
            <person name="Xu Z.Y."/>
            <person name="Chen M.L."/>
            <person name="Du X.Y."/>
            <person name="Qiu B.Y."/>
            <person name="Chen P.T."/>
            <person name="Zhang W."/>
            <person name="Slipinski A."/>
            <person name="Escalona H.E."/>
            <person name="Waterhouse R.M."/>
            <person name="Zwick A."/>
            <person name="Pang H."/>
        </authorList>
    </citation>
    <scope>NUCLEOTIDE SEQUENCE [LARGE SCALE GENOMIC DNA]</scope>
    <source>
        <strain evidence="1">SYSU2018</strain>
    </source>
</reference>
<proteinExistence type="predicted"/>
<dbReference type="Proteomes" id="UP001516400">
    <property type="component" value="Unassembled WGS sequence"/>
</dbReference>
<dbReference type="AlphaFoldDB" id="A0ABD2MJ68"/>